<comment type="caution">
    <text evidence="1">The sequence shown here is derived from an EMBL/GenBank/DDBJ whole genome shotgun (WGS) entry which is preliminary data.</text>
</comment>
<sequence length="79" mass="9009">MGTGGPCGVVAALRGGVMTNPLMRPMRQLVRHDAKQLVIQQTVPRLWPTQDVDDDNEWVVASRTLDIWMAIRQRKQGWR</sequence>
<name>A0A0F9TN38_9ZZZZ</name>
<organism evidence="1">
    <name type="scientific">marine sediment metagenome</name>
    <dbReference type="NCBI Taxonomy" id="412755"/>
    <lineage>
        <taxon>unclassified sequences</taxon>
        <taxon>metagenomes</taxon>
        <taxon>ecological metagenomes</taxon>
    </lineage>
</organism>
<gene>
    <name evidence="1" type="ORF">LCGC14_0709450</name>
</gene>
<protein>
    <submittedName>
        <fullName evidence="1">Uncharacterized protein</fullName>
    </submittedName>
</protein>
<accession>A0A0F9TN38</accession>
<dbReference type="AlphaFoldDB" id="A0A0F9TN38"/>
<proteinExistence type="predicted"/>
<dbReference type="EMBL" id="LAZR01001555">
    <property type="protein sequence ID" value="KKN42813.1"/>
    <property type="molecule type" value="Genomic_DNA"/>
</dbReference>
<evidence type="ECO:0000313" key="1">
    <source>
        <dbReference type="EMBL" id="KKN42813.1"/>
    </source>
</evidence>
<reference evidence="1" key="1">
    <citation type="journal article" date="2015" name="Nature">
        <title>Complex archaea that bridge the gap between prokaryotes and eukaryotes.</title>
        <authorList>
            <person name="Spang A."/>
            <person name="Saw J.H."/>
            <person name="Jorgensen S.L."/>
            <person name="Zaremba-Niedzwiedzka K."/>
            <person name="Martijn J."/>
            <person name="Lind A.E."/>
            <person name="van Eijk R."/>
            <person name="Schleper C."/>
            <person name="Guy L."/>
            <person name="Ettema T.J."/>
        </authorList>
    </citation>
    <scope>NUCLEOTIDE SEQUENCE</scope>
</reference>